<feature type="domain" description="SHOCT" evidence="2">
    <location>
        <begin position="54"/>
        <end position="79"/>
    </location>
</feature>
<evidence type="ECO:0000256" key="1">
    <source>
        <dbReference type="SAM" id="Phobius"/>
    </source>
</evidence>
<comment type="caution">
    <text evidence="3">The sequence shown here is derived from an EMBL/GenBank/DDBJ whole genome shotgun (WGS) entry which is preliminary data.</text>
</comment>
<keyword evidence="1" id="KW-0812">Transmembrane</keyword>
<organism evidence="3 4">
    <name type="scientific">Nocardia cyriacigeorgica</name>
    <dbReference type="NCBI Taxonomy" id="135487"/>
    <lineage>
        <taxon>Bacteria</taxon>
        <taxon>Bacillati</taxon>
        <taxon>Actinomycetota</taxon>
        <taxon>Actinomycetes</taxon>
        <taxon>Mycobacteriales</taxon>
        <taxon>Nocardiaceae</taxon>
        <taxon>Nocardia</taxon>
    </lineage>
</organism>
<evidence type="ECO:0000259" key="2">
    <source>
        <dbReference type="Pfam" id="PF09851"/>
    </source>
</evidence>
<sequence length="86" mass="9463">MMYWSDHGMTGWGFALMILIMVLAWALVAVAIIATLRIISAPPRSHSPVGPGSPEQVLADRFARGDIDDDEYQRRLAALRAGLKRA</sequence>
<keyword evidence="1" id="KW-1133">Transmembrane helix</keyword>
<keyword evidence="1" id="KW-0472">Membrane</keyword>
<dbReference type="Pfam" id="PF09851">
    <property type="entry name" value="SHOCT"/>
    <property type="match status" value="1"/>
</dbReference>
<proteinExistence type="predicted"/>
<dbReference type="Proteomes" id="UP000471166">
    <property type="component" value="Unassembled WGS sequence"/>
</dbReference>
<dbReference type="AlphaFoldDB" id="A0A6P1CLG0"/>
<dbReference type="InterPro" id="IPR018649">
    <property type="entry name" value="SHOCT"/>
</dbReference>
<dbReference type="EMBL" id="JAAGVB010000011">
    <property type="protein sequence ID" value="NEW32752.1"/>
    <property type="molecule type" value="Genomic_DNA"/>
</dbReference>
<gene>
    <name evidence="3" type="ORF">GV791_09280</name>
</gene>
<evidence type="ECO:0000313" key="4">
    <source>
        <dbReference type="Proteomes" id="UP000471166"/>
    </source>
</evidence>
<evidence type="ECO:0000313" key="3">
    <source>
        <dbReference type="EMBL" id="NEW32752.1"/>
    </source>
</evidence>
<name>A0A6P1CLG0_9NOCA</name>
<feature type="transmembrane region" description="Helical" evidence="1">
    <location>
        <begin position="12"/>
        <end position="36"/>
    </location>
</feature>
<accession>A0A6P1CLG0</accession>
<reference evidence="3 4" key="1">
    <citation type="submission" date="2020-01" db="EMBL/GenBank/DDBJ databases">
        <title>Genetics and antimicrobial susceptibilities of Nocardia species isolated from the soil; a comparison with species isolated from humans.</title>
        <authorList>
            <person name="Carrasco G."/>
            <person name="Monzon S."/>
            <person name="Sansegundo M."/>
            <person name="Garcia E."/>
            <person name="Garrido N."/>
            <person name="Medina M.J."/>
            <person name="Villalon P."/>
            <person name="Ramirez-Arocha A.C."/>
            <person name="Jimenez P."/>
            <person name="Cuesta I."/>
            <person name="Valdezate S."/>
        </authorList>
    </citation>
    <scope>NUCLEOTIDE SEQUENCE [LARGE SCALE GENOMIC DNA]</scope>
    <source>
        <strain evidence="3 4">CNM20110626</strain>
    </source>
</reference>
<protein>
    <recommendedName>
        <fullName evidence="2">SHOCT domain-containing protein</fullName>
    </recommendedName>
</protein>